<comment type="caution">
    <text evidence="2">The sequence shown here is derived from an EMBL/GenBank/DDBJ whole genome shotgun (WGS) entry which is preliminary data.</text>
</comment>
<evidence type="ECO:0000313" key="2">
    <source>
        <dbReference type="EMBL" id="MPM41430.1"/>
    </source>
</evidence>
<evidence type="ECO:0000256" key="1">
    <source>
        <dbReference type="SAM" id="Phobius"/>
    </source>
</evidence>
<dbReference type="Gene3D" id="3.90.550.10">
    <property type="entry name" value="Spore Coat Polysaccharide Biosynthesis Protein SpsA, Chain A"/>
    <property type="match status" value="1"/>
</dbReference>
<reference evidence="2" key="1">
    <citation type="submission" date="2019-08" db="EMBL/GenBank/DDBJ databases">
        <authorList>
            <person name="Kucharzyk K."/>
            <person name="Murdoch R.W."/>
            <person name="Higgins S."/>
            <person name="Loffler F."/>
        </authorList>
    </citation>
    <scope>NUCLEOTIDE SEQUENCE</scope>
</reference>
<proteinExistence type="predicted"/>
<dbReference type="SUPFAM" id="SSF53448">
    <property type="entry name" value="Nucleotide-diphospho-sugar transferases"/>
    <property type="match status" value="1"/>
</dbReference>
<gene>
    <name evidence="2" type="ORF">SDC9_88085</name>
</gene>
<keyword evidence="1" id="KW-0812">Transmembrane</keyword>
<dbReference type="AlphaFoldDB" id="A0A644ZKL8"/>
<sequence>MGMSKEVFAKVGGYKNMIGEDIDLSIRIKAAGFKTRLFRDAYVFHKRRVSFRKFFRQVNTFGKGRVLLSKMHPGSLKAVHTMPMFFVLGNFALVALAAAFLNLWFLLPLAVYIVAVFFESLVKNKKISIAFLSIVASYWQLFGYGTGFMGELITGKAGKSSQEKLYK</sequence>
<feature type="transmembrane region" description="Helical" evidence="1">
    <location>
        <begin position="103"/>
        <end position="122"/>
    </location>
</feature>
<protein>
    <submittedName>
        <fullName evidence="2">Uncharacterized protein</fullName>
    </submittedName>
</protein>
<organism evidence="2">
    <name type="scientific">bioreactor metagenome</name>
    <dbReference type="NCBI Taxonomy" id="1076179"/>
    <lineage>
        <taxon>unclassified sequences</taxon>
        <taxon>metagenomes</taxon>
        <taxon>ecological metagenomes</taxon>
    </lineage>
</organism>
<keyword evidence="1" id="KW-1133">Transmembrane helix</keyword>
<dbReference type="InterPro" id="IPR029044">
    <property type="entry name" value="Nucleotide-diphossugar_trans"/>
</dbReference>
<feature type="transmembrane region" description="Helical" evidence="1">
    <location>
        <begin position="129"/>
        <end position="150"/>
    </location>
</feature>
<dbReference type="EMBL" id="VSSQ01009371">
    <property type="protein sequence ID" value="MPM41430.1"/>
    <property type="molecule type" value="Genomic_DNA"/>
</dbReference>
<keyword evidence="1" id="KW-0472">Membrane</keyword>
<accession>A0A644ZKL8</accession>
<name>A0A644ZKL8_9ZZZZ</name>